<sequence>MEAHHAASMTGSSNVIFMSSILGQDGPNPGHKCDWKCQNEHICGNMYRCKLTGLTHICDKNCNQRILYDNHSSLCRVSGQVFPLTPMEQQAVRGVRRKFESEAVHGDTCSFKRRRDANLHPSPFERSFSAVSPICSQNTLRSIDDILKTTEMLSNTGTTCAVANVCRSPQGLSDHASNQQCPLPIAQITLSPENVPKRSCLMQTRPSFMLCNFTIFIISFLFPWADSCSFTVTNNCPFTIWPGTLAGSGSPVLSTTGFQLDSTKSVKIEALPGWSGRIWARTGCKFDQTGAGICLTGDCGGRLECDGNGATPPASLFEITLGQGNDKDFYDVSLVDGYNLPLVAWPVGASTACNTTGCVSDLNMGKSQLALYNIKNTNALLGEYVWSKTGCPKELQVVGGDGAQGGVIACKSACEAFGQDQYCCSGRFANPTSCQPSYYSAVFKKACPRAYSYAFDDGTSTFTCKAYNYNIVFCPSAGAGRKKPNGNTYVPNGNTYSSTPASFLYNKSPSEKHNYGAPAGETSSSCAVLPHPAYVLLIFFSLLLLS</sequence>
<dbReference type="PRINTS" id="PR00347">
    <property type="entry name" value="THAUMATIN"/>
</dbReference>
<dbReference type="InterPro" id="IPR001938">
    <property type="entry name" value="Thaumatin"/>
</dbReference>
<dbReference type="Gene3D" id="2.60.110.10">
    <property type="entry name" value="Thaumatin"/>
    <property type="match status" value="1"/>
</dbReference>
<dbReference type="Proteomes" id="UP001153076">
    <property type="component" value="Unassembled WGS sequence"/>
</dbReference>
<dbReference type="InterPro" id="IPR037176">
    <property type="entry name" value="Osmotin/thaumatin-like_sf"/>
</dbReference>
<evidence type="ECO:0000313" key="1">
    <source>
        <dbReference type="EMBL" id="KAJ8446365.1"/>
    </source>
</evidence>
<dbReference type="CDD" id="cd09218">
    <property type="entry name" value="TLP-PA"/>
    <property type="match status" value="1"/>
</dbReference>
<protein>
    <recommendedName>
        <fullName evidence="3">Thaumatin-like protein 1</fullName>
    </recommendedName>
</protein>
<evidence type="ECO:0008006" key="3">
    <source>
        <dbReference type="Google" id="ProtNLM"/>
    </source>
</evidence>
<dbReference type="SMART" id="SM00205">
    <property type="entry name" value="THN"/>
    <property type="match status" value="1"/>
</dbReference>
<dbReference type="EMBL" id="JAKOGI010000056">
    <property type="protein sequence ID" value="KAJ8446365.1"/>
    <property type="molecule type" value="Genomic_DNA"/>
</dbReference>
<dbReference type="AlphaFoldDB" id="A0A9Q1KNU8"/>
<name>A0A9Q1KNU8_9CARY</name>
<dbReference type="SUPFAM" id="SSF49870">
    <property type="entry name" value="Osmotin, thaumatin-like protein"/>
    <property type="match status" value="1"/>
</dbReference>
<dbReference type="PANTHER" id="PTHR31048">
    <property type="entry name" value="OS03G0233200 PROTEIN"/>
    <property type="match status" value="1"/>
</dbReference>
<dbReference type="PROSITE" id="PS00316">
    <property type="entry name" value="THAUMATIN_1"/>
    <property type="match status" value="1"/>
</dbReference>
<proteinExistence type="predicted"/>
<organism evidence="1 2">
    <name type="scientific">Carnegiea gigantea</name>
    <dbReference type="NCBI Taxonomy" id="171969"/>
    <lineage>
        <taxon>Eukaryota</taxon>
        <taxon>Viridiplantae</taxon>
        <taxon>Streptophyta</taxon>
        <taxon>Embryophyta</taxon>
        <taxon>Tracheophyta</taxon>
        <taxon>Spermatophyta</taxon>
        <taxon>Magnoliopsida</taxon>
        <taxon>eudicotyledons</taxon>
        <taxon>Gunneridae</taxon>
        <taxon>Pentapetalae</taxon>
        <taxon>Caryophyllales</taxon>
        <taxon>Cactineae</taxon>
        <taxon>Cactaceae</taxon>
        <taxon>Cactoideae</taxon>
        <taxon>Echinocereeae</taxon>
        <taxon>Carnegiea</taxon>
    </lineage>
</organism>
<dbReference type="PROSITE" id="PS51367">
    <property type="entry name" value="THAUMATIN_2"/>
    <property type="match status" value="1"/>
</dbReference>
<evidence type="ECO:0000313" key="2">
    <source>
        <dbReference type="Proteomes" id="UP001153076"/>
    </source>
</evidence>
<dbReference type="Pfam" id="PF00314">
    <property type="entry name" value="Thaumatin"/>
    <property type="match status" value="1"/>
</dbReference>
<gene>
    <name evidence="1" type="ORF">Cgig2_019258</name>
</gene>
<dbReference type="InterPro" id="IPR017949">
    <property type="entry name" value="Thaumatin_CS"/>
</dbReference>
<keyword evidence="2" id="KW-1185">Reference proteome</keyword>
<accession>A0A9Q1KNU8</accession>
<dbReference type="OrthoDB" id="1839884at2759"/>
<comment type="caution">
    <text evidence="1">The sequence shown here is derived from an EMBL/GenBank/DDBJ whole genome shotgun (WGS) entry which is preliminary data.</text>
</comment>
<reference evidence="1" key="1">
    <citation type="submission" date="2022-04" db="EMBL/GenBank/DDBJ databases">
        <title>Carnegiea gigantea Genome sequencing and assembly v2.</title>
        <authorList>
            <person name="Copetti D."/>
            <person name="Sanderson M.J."/>
            <person name="Burquez A."/>
            <person name="Wojciechowski M.F."/>
        </authorList>
    </citation>
    <scope>NUCLEOTIDE SEQUENCE</scope>
    <source>
        <strain evidence="1">SGP5-SGP5p</strain>
        <tissue evidence="1">Aerial part</tissue>
    </source>
</reference>